<dbReference type="InterPro" id="IPR029787">
    <property type="entry name" value="Nucleotide_cyclase"/>
</dbReference>
<evidence type="ECO:0000313" key="2">
    <source>
        <dbReference type="EMBL" id="NEV62427.1"/>
    </source>
</evidence>
<dbReference type="Gene3D" id="3.30.70.270">
    <property type="match status" value="1"/>
</dbReference>
<dbReference type="SUPFAM" id="SSF55073">
    <property type="entry name" value="Nucleotide cyclase"/>
    <property type="match status" value="1"/>
</dbReference>
<gene>
    <name evidence="2" type="ORF">G3446_11090</name>
</gene>
<dbReference type="Pfam" id="PF00990">
    <property type="entry name" value="GGDEF"/>
    <property type="match status" value="1"/>
</dbReference>
<name>A0A6M0K1E2_9GAMM</name>
<proteinExistence type="predicted"/>
<evidence type="ECO:0000259" key="1">
    <source>
        <dbReference type="PROSITE" id="PS50887"/>
    </source>
</evidence>
<dbReference type="InterPro" id="IPR043128">
    <property type="entry name" value="Rev_trsase/Diguanyl_cyclase"/>
</dbReference>
<protein>
    <submittedName>
        <fullName evidence="2">GGDEF domain-containing protein</fullName>
    </submittedName>
</protein>
<feature type="domain" description="GGDEF" evidence="1">
    <location>
        <begin position="232"/>
        <end position="362"/>
    </location>
</feature>
<keyword evidence="3" id="KW-1185">Reference proteome</keyword>
<comment type="caution">
    <text evidence="2">The sequence shown here is derived from an EMBL/GenBank/DDBJ whole genome shotgun (WGS) entry which is preliminary data.</text>
</comment>
<evidence type="ECO:0000313" key="3">
    <source>
        <dbReference type="Proteomes" id="UP000483379"/>
    </source>
</evidence>
<organism evidence="2 3">
    <name type="scientific">Thiorhodococcus minor</name>
    <dbReference type="NCBI Taxonomy" id="57489"/>
    <lineage>
        <taxon>Bacteria</taxon>
        <taxon>Pseudomonadati</taxon>
        <taxon>Pseudomonadota</taxon>
        <taxon>Gammaproteobacteria</taxon>
        <taxon>Chromatiales</taxon>
        <taxon>Chromatiaceae</taxon>
        <taxon>Thiorhodococcus</taxon>
    </lineage>
</organism>
<dbReference type="Proteomes" id="UP000483379">
    <property type="component" value="Unassembled WGS sequence"/>
</dbReference>
<sequence>MMGSGGSTERVEPGALFLVDALATMRTLVTLLGQDQEAVVLLGVVHTLMEHQEIDGCAIHLDRSVFDGRGAVHPDLHAAEGMPSLLVELAGRLSEDVIRTEISRHEPDLSRRTDALAGSLMILPIRARSVVVGTVSAWGREPLCFEVWHQNLLKLACDLLGLRFLPRLDHDRPRLAEGAGGRQGPFPRSGQAGLQPSVDLQDDLGSRAELVDPVDFGFRVDRAIRGAKRRESLLCLFYIHIDRERIIRQLPSDWMSERVVEILIDRLRRFFAPELGLARLTDEDFAVLADVAAADRASTLGESLLKSIEALKISLAGQRLEIGLSVGVAVSASGWLSSEVALEEARAACAVARRQGGGVIAP</sequence>
<dbReference type="InterPro" id="IPR000160">
    <property type="entry name" value="GGDEF_dom"/>
</dbReference>
<reference evidence="2 3" key="1">
    <citation type="submission" date="2020-02" db="EMBL/GenBank/DDBJ databases">
        <title>Genome sequences of Thiorhodococcus mannitoliphagus and Thiorhodococcus minor, purple sulfur photosynthetic bacteria in the gammaproteobacterial family, Chromatiaceae.</title>
        <authorList>
            <person name="Aviles F.A."/>
            <person name="Meyer T.E."/>
            <person name="Kyndt J.A."/>
        </authorList>
    </citation>
    <scope>NUCLEOTIDE SEQUENCE [LARGE SCALE GENOMIC DNA]</scope>
    <source>
        <strain evidence="2 3">DSM 11518</strain>
    </source>
</reference>
<dbReference type="EMBL" id="JAAIJQ010000028">
    <property type="protein sequence ID" value="NEV62427.1"/>
    <property type="molecule type" value="Genomic_DNA"/>
</dbReference>
<dbReference type="SMART" id="SM00267">
    <property type="entry name" value="GGDEF"/>
    <property type="match status" value="1"/>
</dbReference>
<dbReference type="RefSeq" id="WP_164452897.1">
    <property type="nucleotide sequence ID" value="NZ_JAAIJQ010000028.1"/>
</dbReference>
<accession>A0A6M0K1E2</accession>
<dbReference type="AlphaFoldDB" id="A0A6M0K1E2"/>
<dbReference type="PROSITE" id="PS50887">
    <property type="entry name" value="GGDEF"/>
    <property type="match status" value="1"/>
</dbReference>